<proteinExistence type="predicted"/>
<feature type="non-terminal residue" evidence="2">
    <location>
        <position position="1"/>
    </location>
</feature>
<dbReference type="AlphaFoldDB" id="A0AAD5X147"/>
<dbReference type="EMBL" id="JADGJD010001175">
    <property type="protein sequence ID" value="KAJ3046396.1"/>
    <property type="molecule type" value="Genomic_DNA"/>
</dbReference>
<comment type="caution">
    <text evidence="2">The sequence shown here is derived from an EMBL/GenBank/DDBJ whole genome shotgun (WGS) entry which is preliminary data.</text>
</comment>
<feature type="compositionally biased region" description="Basic and acidic residues" evidence="1">
    <location>
        <begin position="71"/>
        <end position="125"/>
    </location>
</feature>
<name>A0AAD5X147_9FUNG</name>
<keyword evidence="3" id="KW-1185">Reference proteome</keyword>
<evidence type="ECO:0000256" key="1">
    <source>
        <dbReference type="SAM" id="MobiDB-lite"/>
    </source>
</evidence>
<organism evidence="2 3">
    <name type="scientific">Rhizophlyctis rosea</name>
    <dbReference type="NCBI Taxonomy" id="64517"/>
    <lineage>
        <taxon>Eukaryota</taxon>
        <taxon>Fungi</taxon>
        <taxon>Fungi incertae sedis</taxon>
        <taxon>Chytridiomycota</taxon>
        <taxon>Chytridiomycota incertae sedis</taxon>
        <taxon>Chytridiomycetes</taxon>
        <taxon>Rhizophlyctidales</taxon>
        <taxon>Rhizophlyctidaceae</taxon>
        <taxon>Rhizophlyctis</taxon>
    </lineage>
</organism>
<evidence type="ECO:0000313" key="2">
    <source>
        <dbReference type="EMBL" id="KAJ3046396.1"/>
    </source>
</evidence>
<protein>
    <submittedName>
        <fullName evidence="2">Uncharacterized protein</fullName>
    </submittedName>
</protein>
<feature type="region of interest" description="Disordered" evidence="1">
    <location>
        <begin position="16"/>
        <end position="125"/>
    </location>
</feature>
<feature type="compositionally biased region" description="Low complexity" evidence="1">
    <location>
        <begin position="16"/>
        <end position="27"/>
    </location>
</feature>
<sequence length="125" mass="14033">MLPKTLLPRLSNTTTTLLRTSTRQMSLIRENPAGESKHPRGGAGMASKEQQLDKQSTSGDRFARVPPGFEAKVDGKESHGHKYKYYELDVDDRKKRDAPGWDKVKGDNLGHDSTTGRKRETPRAR</sequence>
<accession>A0AAD5X147</accession>
<evidence type="ECO:0000313" key="3">
    <source>
        <dbReference type="Proteomes" id="UP001212841"/>
    </source>
</evidence>
<dbReference type="Proteomes" id="UP001212841">
    <property type="component" value="Unassembled WGS sequence"/>
</dbReference>
<reference evidence="2" key="1">
    <citation type="submission" date="2020-05" db="EMBL/GenBank/DDBJ databases">
        <title>Phylogenomic resolution of chytrid fungi.</title>
        <authorList>
            <person name="Stajich J.E."/>
            <person name="Amses K."/>
            <person name="Simmons R."/>
            <person name="Seto K."/>
            <person name="Myers J."/>
            <person name="Bonds A."/>
            <person name="Quandt C.A."/>
            <person name="Barry K."/>
            <person name="Liu P."/>
            <person name="Grigoriev I."/>
            <person name="Longcore J.E."/>
            <person name="James T.Y."/>
        </authorList>
    </citation>
    <scope>NUCLEOTIDE SEQUENCE</scope>
    <source>
        <strain evidence="2">JEL0318</strain>
    </source>
</reference>
<gene>
    <name evidence="2" type="ORF">HK097_000887</name>
</gene>